<feature type="compositionally biased region" description="Polar residues" evidence="1">
    <location>
        <begin position="265"/>
        <end position="278"/>
    </location>
</feature>
<protein>
    <recommendedName>
        <fullName evidence="4">C2H2-type domain-containing protein</fullName>
    </recommendedName>
</protein>
<evidence type="ECO:0000313" key="2">
    <source>
        <dbReference type="EMBL" id="KAK6540038.1"/>
    </source>
</evidence>
<organism evidence="2 3">
    <name type="scientific">Orbilia ellipsospora</name>
    <dbReference type="NCBI Taxonomy" id="2528407"/>
    <lineage>
        <taxon>Eukaryota</taxon>
        <taxon>Fungi</taxon>
        <taxon>Dikarya</taxon>
        <taxon>Ascomycota</taxon>
        <taxon>Pezizomycotina</taxon>
        <taxon>Orbiliomycetes</taxon>
        <taxon>Orbiliales</taxon>
        <taxon>Orbiliaceae</taxon>
        <taxon>Orbilia</taxon>
    </lineage>
</organism>
<feature type="region of interest" description="Disordered" evidence="1">
    <location>
        <begin position="78"/>
        <end position="97"/>
    </location>
</feature>
<name>A0AAV9XD65_9PEZI</name>
<feature type="region of interest" description="Disordered" evidence="1">
    <location>
        <begin position="250"/>
        <end position="291"/>
    </location>
</feature>
<evidence type="ECO:0000256" key="1">
    <source>
        <dbReference type="SAM" id="MobiDB-lite"/>
    </source>
</evidence>
<evidence type="ECO:0008006" key="4">
    <source>
        <dbReference type="Google" id="ProtNLM"/>
    </source>
</evidence>
<proteinExistence type="predicted"/>
<feature type="compositionally biased region" description="Low complexity" evidence="1">
    <location>
        <begin position="78"/>
        <end position="87"/>
    </location>
</feature>
<reference evidence="2 3" key="1">
    <citation type="submission" date="2019-10" db="EMBL/GenBank/DDBJ databases">
        <authorList>
            <person name="Palmer J.M."/>
        </authorList>
    </citation>
    <scope>NUCLEOTIDE SEQUENCE [LARGE SCALE GENOMIC DNA]</scope>
    <source>
        <strain evidence="2 3">TWF694</strain>
    </source>
</reference>
<evidence type="ECO:0000313" key="3">
    <source>
        <dbReference type="Proteomes" id="UP001365542"/>
    </source>
</evidence>
<keyword evidence="3" id="KW-1185">Reference proteome</keyword>
<dbReference type="Proteomes" id="UP001365542">
    <property type="component" value="Unassembled WGS sequence"/>
</dbReference>
<accession>A0AAV9XD65</accession>
<gene>
    <name evidence="2" type="ORF">TWF694_008870</name>
</gene>
<dbReference type="AlphaFoldDB" id="A0AAV9XD65"/>
<comment type="caution">
    <text evidence="2">The sequence shown here is derived from an EMBL/GenBank/DDBJ whole genome shotgun (WGS) entry which is preliminary data.</text>
</comment>
<sequence>MSAPYGHGYDDFDPRYADLPHGYNPSGAAQGYYGYPHGLELDEEPAFHPPSRDQEHFGFPGGGFVSGWEGSHSSAYGSHPYGSSSGPGTRGISGTDITHPDTEDAYFVAYGPRCIFHWHPIGCGERFKDHEDWQEHIESHFPRDSRNLSQPELGDMPRYWNCGLQCGYSITRANSHRDLWDQKLTHIYTHMHRDKAIPEVMAEDANWMDYYLSRKLCSASEANGFAKHPPTHKPHKVPIYEFRKIPKKFRERSMQKDAPGEPVNPTFNPQTTYPSYQEPQPGYSYPQYHNP</sequence>
<dbReference type="EMBL" id="JAVHJO010000005">
    <property type="protein sequence ID" value="KAK6540038.1"/>
    <property type="molecule type" value="Genomic_DNA"/>
</dbReference>